<evidence type="ECO:0000256" key="6">
    <source>
        <dbReference type="SAM" id="Phobius"/>
    </source>
</evidence>
<evidence type="ECO:0000256" key="4">
    <source>
        <dbReference type="ARBA" id="ARBA00022989"/>
    </source>
</evidence>
<feature type="transmembrane region" description="Helical" evidence="6">
    <location>
        <begin position="119"/>
        <end position="138"/>
    </location>
</feature>
<keyword evidence="3 6" id="KW-0812">Transmembrane</keyword>
<keyword evidence="4 6" id="KW-1133">Transmembrane helix</keyword>
<evidence type="ECO:0000256" key="2">
    <source>
        <dbReference type="ARBA" id="ARBA00009399"/>
    </source>
</evidence>
<dbReference type="InterPro" id="IPR051401">
    <property type="entry name" value="GtrA_CellWall_Glycosyl"/>
</dbReference>
<feature type="transmembrane region" description="Helical" evidence="6">
    <location>
        <begin position="20"/>
        <end position="43"/>
    </location>
</feature>
<feature type="domain" description="GtrA/DPMS transmembrane" evidence="7">
    <location>
        <begin position="22"/>
        <end position="144"/>
    </location>
</feature>
<comment type="subcellular location">
    <subcellularLocation>
        <location evidence="1">Membrane</location>
        <topology evidence="1">Multi-pass membrane protein</topology>
    </subcellularLocation>
</comment>
<comment type="similarity">
    <text evidence="2">Belongs to the GtrA family.</text>
</comment>
<dbReference type="GeneID" id="303303551"/>
<dbReference type="Proteomes" id="UP000606115">
    <property type="component" value="Unassembled WGS sequence"/>
</dbReference>
<evidence type="ECO:0000313" key="9">
    <source>
        <dbReference type="Proteomes" id="UP000606115"/>
    </source>
</evidence>
<dbReference type="InterPro" id="IPR007267">
    <property type="entry name" value="GtrA_DPMS_TM"/>
</dbReference>
<organism evidence="8 9">
    <name type="scientific">Glutamicibacter ardleyensis</name>
    <dbReference type="NCBI Taxonomy" id="225894"/>
    <lineage>
        <taxon>Bacteria</taxon>
        <taxon>Bacillati</taxon>
        <taxon>Actinomycetota</taxon>
        <taxon>Actinomycetes</taxon>
        <taxon>Micrococcales</taxon>
        <taxon>Micrococcaceae</taxon>
        <taxon>Glutamicibacter</taxon>
    </lineage>
</organism>
<comment type="caution">
    <text evidence="8">The sequence shown here is derived from an EMBL/GenBank/DDBJ whole genome shotgun (WGS) entry which is preliminary data.</text>
</comment>
<name>A0ABQ2DEN3_9MICC</name>
<evidence type="ECO:0000313" key="8">
    <source>
        <dbReference type="EMBL" id="GGJ54706.1"/>
    </source>
</evidence>
<evidence type="ECO:0000256" key="3">
    <source>
        <dbReference type="ARBA" id="ARBA00022692"/>
    </source>
</evidence>
<dbReference type="PANTHER" id="PTHR38459">
    <property type="entry name" value="PROPHAGE BACTOPRENOL-LINKED GLUCOSE TRANSLOCASE HOMOLOG"/>
    <property type="match status" value="1"/>
</dbReference>
<keyword evidence="5 6" id="KW-0472">Membrane</keyword>
<gene>
    <name evidence="8" type="ORF">GCM10007173_11670</name>
</gene>
<evidence type="ECO:0000259" key="7">
    <source>
        <dbReference type="Pfam" id="PF04138"/>
    </source>
</evidence>
<dbReference type="Pfam" id="PF04138">
    <property type="entry name" value="GtrA_DPMS_TM"/>
    <property type="match status" value="1"/>
</dbReference>
<accession>A0ABQ2DEN3</accession>
<sequence>MFERITQKLTGLISMLWREVAKFGVVGGIAFIIDSGIYVWLLHGPMSDSQVKAKIIAGIVATLFSWVANRYWTFRHRRQANVARELVMFLIMNAIGLGIAAACVWFTKYVLNMTDPTSVFIAGSVVGLVLGTIFRFFAYRFWVFGAEMDQDAEFAHDHELLTLRENGADTQSVTPDTGTIPTAKS</sequence>
<feature type="transmembrane region" description="Helical" evidence="6">
    <location>
        <begin position="86"/>
        <end position="107"/>
    </location>
</feature>
<evidence type="ECO:0000256" key="5">
    <source>
        <dbReference type="ARBA" id="ARBA00023136"/>
    </source>
</evidence>
<proteinExistence type="inferred from homology"/>
<dbReference type="PANTHER" id="PTHR38459:SF1">
    <property type="entry name" value="PROPHAGE BACTOPRENOL-LINKED GLUCOSE TRANSLOCASE HOMOLOG"/>
    <property type="match status" value="1"/>
</dbReference>
<dbReference type="RefSeq" id="WP_096256591.1">
    <property type="nucleotide sequence ID" value="NZ_BMKX01000002.1"/>
</dbReference>
<dbReference type="EMBL" id="BMKX01000002">
    <property type="protein sequence ID" value="GGJ54706.1"/>
    <property type="molecule type" value="Genomic_DNA"/>
</dbReference>
<keyword evidence="9" id="KW-1185">Reference proteome</keyword>
<evidence type="ECO:0000256" key="1">
    <source>
        <dbReference type="ARBA" id="ARBA00004141"/>
    </source>
</evidence>
<protein>
    <recommendedName>
        <fullName evidence="7">GtrA/DPMS transmembrane domain-containing protein</fullName>
    </recommendedName>
</protein>
<reference evidence="9" key="1">
    <citation type="journal article" date="2019" name="Int. J. Syst. Evol. Microbiol.">
        <title>The Global Catalogue of Microorganisms (GCM) 10K type strain sequencing project: providing services to taxonomists for standard genome sequencing and annotation.</title>
        <authorList>
            <consortium name="The Broad Institute Genomics Platform"/>
            <consortium name="The Broad Institute Genome Sequencing Center for Infectious Disease"/>
            <person name="Wu L."/>
            <person name="Ma J."/>
        </authorList>
    </citation>
    <scope>NUCLEOTIDE SEQUENCE [LARGE SCALE GENOMIC DNA]</scope>
    <source>
        <strain evidence="9">CGMCC 1.3685</strain>
    </source>
</reference>
<feature type="transmembrane region" description="Helical" evidence="6">
    <location>
        <begin position="55"/>
        <end position="74"/>
    </location>
</feature>